<dbReference type="PANTHER" id="PTHR42765:SF1">
    <property type="entry name" value="ISOLEUCINE--TRNA LIGASE, MITOCHONDRIAL"/>
    <property type="match status" value="1"/>
</dbReference>
<gene>
    <name evidence="11" type="primary">IARS2</name>
    <name evidence="11" type="ORF">Anas_02157</name>
</gene>
<evidence type="ECO:0000256" key="4">
    <source>
        <dbReference type="ARBA" id="ARBA00022741"/>
    </source>
</evidence>
<dbReference type="Gene3D" id="3.40.50.620">
    <property type="entry name" value="HUPs"/>
    <property type="match status" value="2"/>
</dbReference>
<dbReference type="InterPro" id="IPR002301">
    <property type="entry name" value="Ile-tRNA-ligase"/>
</dbReference>
<protein>
    <recommendedName>
        <fullName evidence="2">isoleucine--tRNA ligase</fullName>
        <ecNumber evidence="2">6.1.1.5</ecNumber>
    </recommendedName>
    <alternativeName>
        <fullName evidence="8">Isoleucyl-tRNA synthetase</fullName>
    </alternativeName>
</protein>
<dbReference type="CDD" id="cd07960">
    <property type="entry name" value="Anticodon_Ia_Ile_BEm"/>
    <property type="match status" value="1"/>
</dbReference>
<evidence type="ECO:0000313" key="12">
    <source>
        <dbReference type="Proteomes" id="UP000326759"/>
    </source>
</evidence>
<organism evidence="11 12">
    <name type="scientific">Armadillidium nasatum</name>
    <dbReference type="NCBI Taxonomy" id="96803"/>
    <lineage>
        <taxon>Eukaryota</taxon>
        <taxon>Metazoa</taxon>
        <taxon>Ecdysozoa</taxon>
        <taxon>Arthropoda</taxon>
        <taxon>Crustacea</taxon>
        <taxon>Multicrustacea</taxon>
        <taxon>Malacostraca</taxon>
        <taxon>Eumalacostraca</taxon>
        <taxon>Peracarida</taxon>
        <taxon>Isopoda</taxon>
        <taxon>Oniscidea</taxon>
        <taxon>Crinocheta</taxon>
        <taxon>Armadillidiidae</taxon>
        <taxon>Armadillidium</taxon>
    </lineage>
</organism>
<evidence type="ECO:0000313" key="11">
    <source>
        <dbReference type="EMBL" id="KAB7506095.1"/>
    </source>
</evidence>
<evidence type="ECO:0000256" key="2">
    <source>
        <dbReference type="ARBA" id="ARBA00013165"/>
    </source>
</evidence>
<evidence type="ECO:0000256" key="3">
    <source>
        <dbReference type="ARBA" id="ARBA00022598"/>
    </source>
</evidence>
<dbReference type="PRINTS" id="PR00984">
    <property type="entry name" value="TRNASYNTHILE"/>
</dbReference>
<keyword evidence="7" id="KW-0030">Aminoacyl-tRNA synthetase</keyword>
<dbReference type="OrthoDB" id="10264412at2759"/>
<dbReference type="GO" id="GO:0002161">
    <property type="term" value="F:aminoacyl-tRNA deacylase activity"/>
    <property type="evidence" value="ECO:0007669"/>
    <property type="project" value="InterPro"/>
</dbReference>
<dbReference type="Gene3D" id="1.10.10.830">
    <property type="entry name" value="Ile-tRNA synthetase CP2 domain-like"/>
    <property type="match status" value="1"/>
</dbReference>
<sequence length="888" mass="102623">MGHKVNYIPGWDCHGLPIELKALQKAQTKGETTGNWENFSSLDIRKKAEDLALTNIKIQKKVFKQWGLLTNWNNYYLTMNPSYVIKEIELFKKLYDKGYIFQAYMPVHFSPSSKTSLAESELEYNNDHESPSLYLALPLCHDESHLLLKNWTNRPPIYLCIWTTTPWTLPGNTAISINEDKDYTLVLTKLKEKEAILVWMSDRIKELPFILNSSYSIITQVKGRTLKGLNYFHPIYSKLCPVICSQNVSSNKGTGLVHTAPAHGKEDFIVALELGIPTDVQLVDDNGHYKEEAGEHLRGKSVLEEGNEEVIKLLGRNDLNQCKSSSIILNLGTIVHSYPYDWRTKKPTIIRASMQWFFDVRKVKKKVEKALKKVSIHPEKSRLQFISLLAKRPYWCLSRQRVWGVPIPVFYDSESGEPLIESQFIEHLSALIEKEGADVWWKYSEEELLPAEYVKKLMSEGKSLPKKGTDILDIWFDSGSSWYCVMDGKKSDVYLEGQDQISGWFQSSMLTSVACTGEAPFKSLVLHGFTIDEHHRKMSKSLKNVFDPVLITEGGKDLKASPAFGTDVLRFSIIFLFCIYQWYGSHLVIFASSMWWTVRSDFTKDIHFGMDIMQVCEAEILALRNSFSFFIGNLHNFDSDALLPYRSLRVYDQYVLSLIDPFLKNVWKLYEEFNYSEAAREIYNFIVEQIGNTHLNTAKDILYFEKEDDIRRKSVQSTIYYFLPYLIKSLEPILPYLCEEVKSHYYKISKNVEDVTNPPSEWNEFESKICENILNIKKDFDVKWKEMNEDSLKEGKAVDTKKSKVHISVGKNLESNLKVFQSSAKDSCSDLCSLLLVSEVTLDFDHKIPDDFQLNILEAEERFCERCRKHLDCDELCDRCERVISDVL</sequence>
<evidence type="ECO:0000256" key="8">
    <source>
        <dbReference type="ARBA" id="ARBA00032665"/>
    </source>
</evidence>
<keyword evidence="5" id="KW-0067">ATP-binding</keyword>
<feature type="domain" description="Aminoacyl-tRNA synthetase class Ia" evidence="9">
    <location>
        <begin position="2"/>
        <end position="574"/>
    </location>
</feature>
<dbReference type="Gene3D" id="3.90.740.10">
    <property type="entry name" value="Valyl/Leucyl/Isoleucyl-tRNA synthetase, editing domain"/>
    <property type="match status" value="1"/>
</dbReference>
<evidence type="ECO:0000256" key="7">
    <source>
        <dbReference type="ARBA" id="ARBA00023146"/>
    </source>
</evidence>
<dbReference type="InterPro" id="IPR009080">
    <property type="entry name" value="tRNAsynth_Ia_anticodon-bd"/>
</dbReference>
<evidence type="ECO:0000256" key="6">
    <source>
        <dbReference type="ARBA" id="ARBA00022917"/>
    </source>
</evidence>
<keyword evidence="6" id="KW-0648">Protein biosynthesis</keyword>
<proteinExistence type="inferred from homology"/>
<feature type="domain" description="Methionyl/Valyl/Leucyl/Isoleucyl-tRNA synthetase anticodon-binding" evidence="10">
    <location>
        <begin position="652"/>
        <end position="762"/>
    </location>
</feature>
<dbReference type="GO" id="GO:0032543">
    <property type="term" value="P:mitochondrial translation"/>
    <property type="evidence" value="ECO:0007669"/>
    <property type="project" value="TreeGrafter"/>
</dbReference>
<comment type="caution">
    <text evidence="11">The sequence shown here is derived from an EMBL/GenBank/DDBJ whole genome shotgun (WGS) entry which is preliminary data.</text>
</comment>
<dbReference type="PANTHER" id="PTHR42765">
    <property type="entry name" value="SOLEUCYL-TRNA SYNTHETASE"/>
    <property type="match status" value="1"/>
</dbReference>
<dbReference type="Proteomes" id="UP000326759">
    <property type="component" value="Unassembled WGS sequence"/>
</dbReference>
<dbReference type="GO" id="GO:0005739">
    <property type="term" value="C:mitochondrion"/>
    <property type="evidence" value="ECO:0007669"/>
    <property type="project" value="TreeGrafter"/>
</dbReference>
<evidence type="ECO:0000256" key="5">
    <source>
        <dbReference type="ARBA" id="ARBA00022840"/>
    </source>
</evidence>
<dbReference type="GO" id="GO:0005524">
    <property type="term" value="F:ATP binding"/>
    <property type="evidence" value="ECO:0007669"/>
    <property type="project" value="UniProtKB-KW"/>
</dbReference>
<dbReference type="Pfam" id="PF08264">
    <property type="entry name" value="Anticodon_1"/>
    <property type="match status" value="1"/>
</dbReference>
<comment type="similarity">
    <text evidence="1">Belongs to the class-I aminoacyl-tRNA synthetase family.</text>
</comment>
<dbReference type="InterPro" id="IPR033708">
    <property type="entry name" value="Anticodon_Ile_BEm"/>
</dbReference>
<dbReference type="SUPFAM" id="SSF47323">
    <property type="entry name" value="Anticodon-binding domain of a subclass of class I aminoacyl-tRNA synthetases"/>
    <property type="match status" value="1"/>
</dbReference>
<dbReference type="AlphaFoldDB" id="A0A5N5TJB6"/>
<keyword evidence="3 11" id="KW-0436">Ligase</keyword>
<dbReference type="InterPro" id="IPR013155">
    <property type="entry name" value="M/V/L/I-tRNA-synth_anticd-bd"/>
</dbReference>
<dbReference type="InterPro" id="IPR002300">
    <property type="entry name" value="aa-tRNA-synth_Ia"/>
</dbReference>
<dbReference type="EMBL" id="SEYY01000998">
    <property type="protein sequence ID" value="KAB7506095.1"/>
    <property type="molecule type" value="Genomic_DNA"/>
</dbReference>
<evidence type="ECO:0000259" key="10">
    <source>
        <dbReference type="Pfam" id="PF08264"/>
    </source>
</evidence>
<dbReference type="GO" id="GO:0000049">
    <property type="term" value="F:tRNA binding"/>
    <property type="evidence" value="ECO:0007669"/>
    <property type="project" value="InterPro"/>
</dbReference>
<dbReference type="GO" id="GO:0004822">
    <property type="term" value="F:isoleucine-tRNA ligase activity"/>
    <property type="evidence" value="ECO:0007669"/>
    <property type="project" value="UniProtKB-EC"/>
</dbReference>
<dbReference type="InterPro" id="IPR014729">
    <property type="entry name" value="Rossmann-like_a/b/a_fold"/>
</dbReference>
<dbReference type="NCBIfam" id="TIGR00392">
    <property type="entry name" value="ileS"/>
    <property type="match status" value="1"/>
</dbReference>
<name>A0A5N5TJB6_9CRUS</name>
<dbReference type="InterPro" id="IPR050081">
    <property type="entry name" value="Ile-tRNA_ligase"/>
</dbReference>
<dbReference type="GO" id="GO:0006428">
    <property type="term" value="P:isoleucyl-tRNA aminoacylation"/>
    <property type="evidence" value="ECO:0007669"/>
    <property type="project" value="InterPro"/>
</dbReference>
<dbReference type="EC" id="6.1.1.5" evidence="2"/>
<dbReference type="Gene3D" id="1.10.730.20">
    <property type="match status" value="1"/>
</dbReference>
<dbReference type="InterPro" id="IPR009008">
    <property type="entry name" value="Val/Leu/Ile-tRNA-synth_edit"/>
</dbReference>
<evidence type="ECO:0000259" key="9">
    <source>
        <dbReference type="Pfam" id="PF00133"/>
    </source>
</evidence>
<dbReference type="SUPFAM" id="SSF50677">
    <property type="entry name" value="ValRS/IleRS/LeuRS editing domain"/>
    <property type="match status" value="1"/>
</dbReference>
<reference evidence="11 12" key="1">
    <citation type="journal article" date="2019" name="PLoS Biol.">
        <title>Sex chromosomes control vertical transmission of feminizing Wolbachia symbionts in an isopod.</title>
        <authorList>
            <person name="Becking T."/>
            <person name="Chebbi M.A."/>
            <person name="Giraud I."/>
            <person name="Moumen B."/>
            <person name="Laverre T."/>
            <person name="Caubet Y."/>
            <person name="Peccoud J."/>
            <person name="Gilbert C."/>
            <person name="Cordaux R."/>
        </authorList>
    </citation>
    <scope>NUCLEOTIDE SEQUENCE [LARGE SCALE GENOMIC DNA]</scope>
    <source>
        <strain evidence="11">ANa2</strain>
        <tissue evidence="11">Whole body excluding digestive tract and cuticle</tissue>
    </source>
</reference>
<keyword evidence="12" id="KW-1185">Reference proteome</keyword>
<evidence type="ECO:0000256" key="1">
    <source>
        <dbReference type="ARBA" id="ARBA00005594"/>
    </source>
</evidence>
<accession>A0A5N5TJB6</accession>
<dbReference type="Pfam" id="PF00133">
    <property type="entry name" value="tRNA-synt_1"/>
    <property type="match status" value="1"/>
</dbReference>
<keyword evidence="4" id="KW-0547">Nucleotide-binding</keyword>
<dbReference type="SUPFAM" id="SSF52374">
    <property type="entry name" value="Nucleotidylyl transferase"/>
    <property type="match status" value="1"/>
</dbReference>